<dbReference type="AlphaFoldDB" id="A0A7H8N302"/>
<dbReference type="PANTHER" id="PTHR21621:SF0">
    <property type="entry name" value="BETA-CITRYLGLUTAMATE SYNTHASE B-RELATED"/>
    <property type="match status" value="1"/>
</dbReference>
<dbReference type="GO" id="GO:0009432">
    <property type="term" value="P:SOS response"/>
    <property type="evidence" value="ECO:0007669"/>
    <property type="project" value="TreeGrafter"/>
</dbReference>
<dbReference type="NCBIfam" id="TIGR04187">
    <property type="entry name" value="GRASP_SAV_5884"/>
    <property type="match status" value="1"/>
</dbReference>
<accession>A0A7H8N302</accession>
<keyword evidence="3" id="KW-1185">Reference proteome</keyword>
<dbReference type="PANTHER" id="PTHR21621">
    <property type="entry name" value="RIBOSOMAL PROTEIN S6 MODIFICATION PROTEIN"/>
    <property type="match status" value="1"/>
</dbReference>
<dbReference type="Gene3D" id="3.30.470.20">
    <property type="entry name" value="ATP-grasp fold, B domain"/>
    <property type="match status" value="1"/>
</dbReference>
<reference evidence="2 3" key="1">
    <citation type="submission" date="2020-06" db="EMBL/GenBank/DDBJ databases">
        <title>Genome mining for natural products.</title>
        <authorList>
            <person name="Zhang B."/>
            <person name="Shi J."/>
            <person name="Ge H."/>
        </authorList>
    </citation>
    <scope>NUCLEOTIDE SEQUENCE [LARGE SCALE GENOMIC DNA]</scope>
    <source>
        <strain evidence="2 3">NA00687</strain>
    </source>
</reference>
<dbReference type="GO" id="GO:0005737">
    <property type="term" value="C:cytoplasm"/>
    <property type="evidence" value="ECO:0007669"/>
    <property type="project" value="TreeGrafter"/>
</dbReference>
<proteinExistence type="predicted"/>
<dbReference type="RefSeq" id="WP_176160626.1">
    <property type="nucleotide sequence ID" value="NZ_CP054929.1"/>
</dbReference>
<name>A0A7H8N302_9ACTN</name>
<feature type="domain" description="MvdD-like pre-ATP grasp" evidence="1">
    <location>
        <begin position="2"/>
        <end position="117"/>
    </location>
</feature>
<dbReference type="InterPro" id="IPR048936">
    <property type="entry name" value="MvdD-like_ATPgrasp"/>
</dbReference>
<dbReference type="GO" id="GO:0018169">
    <property type="term" value="F:ribosomal S6-glutamic acid ligase activity"/>
    <property type="evidence" value="ECO:0007669"/>
    <property type="project" value="TreeGrafter"/>
</dbReference>
<dbReference type="Proteomes" id="UP000509303">
    <property type="component" value="Chromosome"/>
</dbReference>
<dbReference type="SUPFAM" id="SSF56059">
    <property type="entry name" value="Glutathione synthetase ATP-binding domain-like"/>
    <property type="match status" value="1"/>
</dbReference>
<sequence length="319" mass="35572">MTVLVLTRDADATADLVIAELNHRGVRVHRLDPGSFPQVAGLSAYIGPYDRRWAGSLKGQHQDTAFDRVTSVYYRRPSPFRFTDEMSEADARWAESEARAGFGVLTTLPCPWINHPHRNAVASVTPIALATAARCGLTVPKTLITNSPDDARDFVKALPDTVAAYKALGSRSPTEIDGQPHALWTTQVRPEDIDDSVTLTAHQFQEWVPKVFEVRLTVVGTQMFAARIRAGSEASRIDFRSDYDSLTYGPCVVPERVRDGVRKLMSEFGLRYSALDFLVNKHGHWYLVDVNPNGQWAFVPFLREPITQAIADLLERPTP</sequence>
<dbReference type="InterPro" id="IPR026449">
    <property type="entry name" value="GRASP_SAV_5884"/>
</dbReference>
<gene>
    <name evidence="2" type="primary">tgmB</name>
    <name evidence="2" type="ORF">HUT08_04320</name>
</gene>
<dbReference type="Pfam" id="PF21068">
    <property type="entry name" value="ATPgraspMvdD"/>
    <property type="match status" value="1"/>
</dbReference>
<evidence type="ECO:0000259" key="1">
    <source>
        <dbReference type="Pfam" id="PF21068"/>
    </source>
</evidence>
<evidence type="ECO:0000313" key="3">
    <source>
        <dbReference type="Proteomes" id="UP000509303"/>
    </source>
</evidence>
<dbReference type="EMBL" id="CP054929">
    <property type="protein sequence ID" value="QKW48894.1"/>
    <property type="molecule type" value="Genomic_DNA"/>
</dbReference>
<evidence type="ECO:0000313" key="2">
    <source>
        <dbReference type="EMBL" id="QKW48894.1"/>
    </source>
</evidence>
<protein>
    <submittedName>
        <fullName evidence="2">ATP-grasp ribosomal peptide maturase</fullName>
    </submittedName>
</protein>
<organism evidence="2 3">
    <name type="scientific">Streptomyces buecherae</name>
    <dbReference type="NCBI Taxonomy" id="2763006"/>
    <lineage>
        <taxon>Bacteria</taxon>
        <taxon>Bacillati</taxon>
        <taxon>Actinomycetota</taxon>
        <taxon>Actinomycetes</taxon>
        <taxon>Kitasatosporales</taxon>
        <taxon>Streptomycetaceae</taxon>
        <taxon>Streptomyces</taxon>
    </lineage>
</organism>